<organism evidence="1 2">
    <name type="scientific">Mucilaginibacter achroorhodeus</name>
    <dbReference type="NCBI Taxonomy" id="2599294"/>
    <lineage>
        <taxon>Bacteria</taxon>
        <taxon>Pseudomonadati</taxon>
        <taxon>Bacteroidota</taxon>
        <taxon>Sphingobacteriia</taxon>
        <taxon>Sphingobacteriales</taxon>
        <taxon>Sphingobacteriaceae</taxon>
        <taxon>Mucilaginibacter</taxon>
    </lineage>
</organism>
<accession>A0A563U6D8</accession>
<dbReference type="OrthoDB" id="800070at2"/>
<keyword evidence="2" id="KW-1185">Reference proteome</keyword>
<name>A0A563U6D8_9SPHI</name>
<evidence type="ECO:0000313" key="1">
    <source>
        <dbReference type="EMBL" id="TWR26917.1"/>
    </source>
</evidence>
<reference evidence="1 2" key="1">
    <citation type="submission" date="2019-07" db="EMBL/GenBank/DDBJ databases">
        <authorList>
            <person name="Kim J."/>
        </authorList>
    </citation>
    <scope>NUCLEOTIDE SEQUENCE [LARGE SCALE GENOMIC DNA]</scope>
    <source>
        <strain evidence="1 2">MJ1a</strain>
    </source>
</reference>
<proteinExistence type="predicted"/>
<dbReference type="RefSeq" id="WP_146270028.1">
    <property type="nucleotide sequence ID" value="NZ_VOEI01000002.1"/>
</dbReference>
<evidence type="ECO:0000313" key="2">
    <source>
        <dbReference type="Proteomes" id="UP000318010"/>
    </source>
</evidence>
<comment type="caution">
    <text evidence="1">The sequence shown here is derived from an EMBL/GenBank/DDBJ whole genome shotgun (WGS) entry which is preliminary data.</text>
</comment>
<gene>
    <name evidence="1" type="ORF">FPZ42_07735</name>
</gene>
<protein>
    <submittedName>
        <fullName evidence="1">Uncharacterized protein</fullName>
    </submittedName>
</protein>
<sequence length="86" mass="9331">MVRNEQTSKQVASYAAEILAMDKPPGVSIELWSKIKSVAASALTQTPNKPLSMAEHLAAMAVVNKQIEDAKAARNVAIYKKMFNKG</sequence>
<dbReference type="EMBL" id="VOEI01000002">
    <property type="protein sequence ID" value="TWR26917.1"/>
    <property type="molecule type" value="Genomic_DNA"/>
</dbReference>
<dbReference type="AlphaFoldDB" id="A0A563U6D8"/>
<dbReference type="Proteomes" id="UP000318010">
    <property type="component" value="Unassembled WGS sequence"/>
</dbReference>